<proteinExistence type="predicted"/>
<organism evidence="1 2">
    <name type="scientific">Phytophthora megakarya</name>
    <dbReference type="NCBI Taxonomy" id="4795"/>
    <lineage>
        <taxon>Eukaryota</taxon>
        <taxon>Sar</taxon>
        <taxon>Stramenopiles</taxon>
        <taxon>Oomycota</taxon>
        <taxon>Peronosporomycetes</taxon>
        <taxon>Peronosporales</taxon>
        <taxon>Peronosporaceae</taxon>
        <taxon>Phytophthora</taxon>
    </lineage>
</organism>
<reference evidence="2" key="1">
    <citation type="submission" date="2017-03" db="EMBL/GenBank/DDBJ databases">
        <title>Phytopthora megakarya and P. palmivora, two closely related causual agents of cacao black pod achieved similar genome size and gene model numbers by different mechanisms.</title>
        <authorList>
            <person name="Ali S."/>
            <person name="Shao J."/>
            <person name="Larry D.J."/>
            <person name="Kronmiller B."/>
            <person name="Shen D."/>
            <person name="Strem M.D."/>
            <person name="Melnick R.L."/>
            <person name="Guiltinan M.J."/>
            <person name="Tyler B.M."/>
            <person name="Meinhardt L.W."/>
            <person name="Bailey B.A."/>
        </authorList>
    </citation>
    <scope>NUCLEOTIDE SEQUENCE [LARGE SCALE GENOMIC DNA]</scope>
    <source>
        <strain evidence="2">zdho120</strain>
    </source>
</reference>
<evidence type="ECO:0000313" key="1">
    <source>
        <dbReference type="EMBL" id="OWZ01910.1"/>
    </source>
</evidence>
<dbReference type="Proteomes" id="UP000198211">
    <property type="component" value="Unassembled WGS sequence"/>
</dbReference>
<accession>A0A225VBQ3</accession>
<protein>
    <submittedName>
        <fullName evidence="1">Uncharacterized protein</fullName>
    </submittedName>
</protein>
<dbReference type="OrthoDB" id="125496at2759"/>
<keyword evidence="2" id="KW-1185">Reference proteome</keyword>
<name>A0A225VBQ3_9STRA</name>
<dbReference type="EMBL" id="NBNE01006531">
    <property type="protein sequence ID" value="OWZ01910.1"/>
    <property type="molecule type" value="Genomic_DNA"/>
</dbReference>
<dbReference type="AlphaFoldDB" id="A0A225VBQ3"/>
<evidence type="ECO:0000313" key="2">
    <source>
        <dbReference type="Proteomes" id="UP000198211"/>
    </source>
</evidence>
<comment type="caution">
    <text evidence="1">The sequence shown here is derived from an EMBL/GenBank/DDBJ whole genome shotgun (WGS) entry which is preliminary data.</text>
</comment>
<gene>
    <name evidence="1" type="ORF">PHMEG_00026625</name>
</gene>
<sequence length="59" mass="6724">MKGPHTPPNEWCVGFQLSLRDGSLVLSAITQDKTFISYYCSQFSQTASTRYYRAKLSDK</sequence>